<evidence type="ECO:0000313" key="13">
    <source>
        <dbReference type="Proteomes" id="UP000821853"/>
    </source>
</evidence>
<dbReference type="InterPro" id="IPR006012">
    <property type="entry name" value="Syntaxin/epimorphin_CS"/>
</dbReference>
<keyword evidence="4" id="KW-0812">Transmembrane</keyword>
<dbReference type="GO" id="GO:0006886">
    <property type="term" value="P:intracellular protein transport"/>
    <property type="evidence" value="ECO:0007669"/>
    <property type="project" value="InterPro"/>
</dbReference>
<evidence type="ECO:0000259" key="11">
    <source>
        <dbReference type="PROSITE" id="PS50192"/>
    </source>
</evidence>
<dbReference type="AlphaFoldDB" id="A0A9J6F9X8"/>
<dbReference type="PANTHER" id="PTHR15959">
    <property type="entry name" value="SYNTAXIN-18"/>
    <property type="match status" value="1"/>
</dbReference>
<proteinExistence type="inferred from homology"/>
<dbReference type="EMBL" id="JABSTR010000001">
    <property type="protein sequence ID" value="KAH9363046.1"/>
    <property type="molecule type" value="Genomic_DNA"/>
</dbReference>
<gene>
    <name evidence="12" type="ORF">HPB48_014172</name>
</gene>
<evidence type="ECO:0000256" key="7">
    <source>
        <dbReference type="ARBA" id="ARBA00023054"/>
    </source>
</evidence>
<keyword evidence="5" id="KW-0653">Protein transport</keyword>
<dbReference type="Proteomes" id="UP000821853">
    <property type="component" value="Chromosome 1"/>
</dbReference>
<dbReference type="InterPro" id="IPR000727">
    <property type="entry name" value="T_SNARE_dom"/>
</dbReference>
<dbReference type="GO" id="GO:0005783">
    <property type="term" value="C:endoplasmic reticulum"/>
    <property type="evidence" value="ECO:0007669"/>
    <property type="project" value="TreeGrafter"/>
</dbReference>
<keyword evidence="8" id="KW-0472">Membrane</keyword>
<keyword evidence="3" id="KW-0813">Transport</keyword>
<evidence type="ECO:0000256" key="4">
    <source>
        <dbReference type="ARBA" id="ARBA00022692"/>
    </source>
</evidence>
<dbReference type="GO" id="GO:0005484">
    <property type="term" value="F:SNAP receptor activity"/>
    <property type="evidence" value="ECO:0007669"/>
    <property type="project" value="InterPro"/>
</dbReference>
<dbReference type="OrthoDB" id="342981at2759"/>
<feature type="region of interest" description="Disordered" evidence="10">
    <location>
        <begin position="1"/>
        <end position="38"/>
    </location>
</feature>
<evidence type="ECO:0000256" key="3">
    <source>
        <dbReference type="ARBA" id="ARBA00022448"/>
    </source>
</evidence>
<dbReference type="GO" id="GO:0006890">
    <property type="term" value="P:retrograde vesicle-mediated transport, Golgi to endoplasmic reticulum"/>
    <property type="evidence" value="ECO:0007669"/>
    <property type="project" value="TreeGrafter"/>
</dbReference>
<dbReference type="PROSITE" id="PS00914">
    <property type="entry name" value="SYNTAXIN"/>
    <property type="match status" value="1"/>
</dbReference>
<protein>
    <recommendedName>
        <fullName evidence="11">t-SNARE coiled-coil homology domain-containing protein</fullName>
    </recommendedName>
</protein>
<comment type="caution">
    <text evidence="12">The sequence shown here is derived from an EMBL/GenBank/DDBJ whole genome shotgun (WGS) entry which is preliminary data.</text>
</comment>
<dbReference type="PROSITE" id="PS50192">
    <property type="entry name" value="T_SNARE"/>
    <property type="match status" value="1"/>
</dbReference>
<comment type="similarity">
    <text evidence="2">Belongs to the syntaxin family.</text>
</comment>
<feature type="domain" description="T-SNARE coiled-coil homology" evidence="11">
    <location>
        <begin position="85"/>
        <end position="139"/>
    </location>
</feature>
<evidence type="ECO:0000256" key="10">
    <source>
        <dbReference type="SAM" id="MobiDB-lite"/>
    </source>
</evidence>
<dbReference type="SUPFAM" id="SSF58038">
    <property type="entry name" value="SNARE fusion complex"/>
    <property type="match status" value="1"/>
</dbReference>
<evidence type="ECO:0000256" key="6">
    <source>
        <dbReference type="ARBA" id="ARBA00022989"/>
    </source>
</evidence>
<dbReference type="VEuPathDB" id="VectorBase:HLOH_057456"/>
<keyword evidence="6" id="KW-1133">Transmembrane helix</keyword>
<accession>A0A9J6F9X8</accession>
<dbReference type="Gene3D" id="1.20.5.110">
    <property type="match status" value="1"/>
</dbReference>
<evidence type="ECO:0000313" key="12">
    <source>
        <dbReference type="EMBL" id="KAH9363046.1"/>
    </source>
</evidence>
<feature type="compositionally biased region" description="Basic and acidic residues" evidence="10">
    <location>
        <begin position="8"/>
        <end position="20"/>
    </location>
</feature>
<feature type="coiled-coil region" evidence="9">
    <location>
        <begin position="66"/>
        <end position="93"/>
    </location>
</feature>
<comment type="subcellular location">
    <subcellularLocation>
        <location evidence="1">Membrane</location>
        <topology evidence="1">Single-pass type IV membrane protein</topology>
    </subcellularLocation>
</comment>
<evidence type="ECO:0000256" key="9">
    <source>
        <dbReference type="SAM" id="Coils"/>
    </source>
</evidence>
<evidence type="ECO:0000256" key="1">
    <source>
        <dbReference type="ARBA" id="ARBA00004211"/>
    </source>
</evidence>
<dbReference type="GO" id="GO:0031201">
    <property type="term" value="C:SNARE complex"/>
    <property type="evidence" value="ECO:0007669"/>
    <property type="project" value="TreeGrafter"/>
</dbReference>
<evidence type="ECO:0000256" key="2">
    <source>
        <dbReference type="ARBA" id="ARBA00009063"/>
    </source>
</evidence>
<dbReference type="PANTHER" id="PTHR15959:SF0">
    <property type="entry name" value="SYNTAXIN-18"/>
    <property type="match status" value="1"/>
</dbReference>
<keyword evidence="7 9" id="KW-0175">Coiled coil</keyword>
<organism evidence="12 13">
    <name type="scientific">Haemaphysalis longicornis</name>
    <name type="common">Bush tick</name>
    <dbReference type="NCBI Taxonomy" id="44386"/>
    <lineage>
        <taxon>Eukaryota</taxon>
        <taxon>Metazoa</taxon>
        <taxon>Ecdysozoa</taxon>
        <taxon>Arthropoda</taxon>
        <taxon>Chelicerata</taxon>
        <taxon>Arachnida</taxon>
        <taxon>Acari</taxon>
        <taxon>Parasitiformes</taxon>
        <taxon>Ixodida</taxon>
        <taxon>Ixodoidea</taxon>
        <taxon>Ixodidae</taxon>
        <taxon>Haemaphysalinae</taxon>
        <taxon>Haemaphysalis</taxon>
    </lineage>
</organism>
<sequence>MVMCLARSRLEPDHKKKTPQETEGAGEEPPPMPADAQPAAVAYGDVPDLFSFDGWDENVVISYEEFQMFEQENKKLYEELNALSDEVRSIEGRVIEISQLQKVFTEKVLEQDEEMERIAHTLGGATENVKDGNEQLRQVWQAGCNAVNSSGCH</sequence>
<evidence type="ECO:0000256" key="8">
    <source>
        <dbReference type="ARBA" id="ARBA00023136"/>
    </source>
</evidence>
<reference evidence="12 13" key="1">
    <citation type="journal article" date="2020" name="Cell">
        <title>Large-Scale Comparative Analyses of Tick Genomes Elucidate Their Genetic Diversity and Vector Capacities.</title>
        <authorList>
            <consortium name="Tick Genome and Microbiome Consortium (TIGMIC)"/>
            <person name="Jia N."/>
            <person name="Wang J."/>
            <person name="Shi W."/>
            <person name="Du L."/>
            <person name="Sun Y."/>
            <person name="Zhan W."/>
            <person name="Jiang J.F."/>
            <person name="Wang Q."/>
            <person name="Zhang B."/>
            <person name="Ji P."/>
            <person name="Bell-Sakyi L."/>
            <person name="Cui X.M."/>
            <person name="Yuan T.T."/>
            <person name="Jiang B.G."/>
            <person name="Yang W.F."/>
            <person name="Lam T.T."/>
            <person name="Chang Q.C."/>
            <person name="Ding S.J."/>
            <person name="Wang X.J."/>
            <person name="Zhu J.G."/>
            <person name="Ruan X.D."/>
            <person name="Zhao L."/>
            <person name="Wei J.T."/>
            <person name="Ye R.Z."/>
            <person name="Que T.C."/>
            <person name="Du C.H."/>
            <person name="Zhou Y.H."/>
            <person name="Cheng J.X."/>
            <person name="Dai P.F."/>
            <person name="Guo W.B."/>
            <person name="Han X.H."/>
            <person name="Huang E.J."/>
            <person name="Li L.F."/>
            <person name="Wei W."/>
            <person name="Gao Y.C."/>
            <person name="Liu J.Z."/>
            <person name="Shao H.Z."/>
            <person name="Wang X."/>
            <person name="Wang C.C."/>
            <person name="Yang T.C."/>
            <person name="Huo Q.B."/>
            <person name="Li W."/>
            <person name="Chen H.Y."/>
            <person name="Chen S.E."/>
            <person name="Zhou L.G."/>
            <person name="Ni X.B."/>
            <person name="Tian J.H."/>
            <person name="Sheng Y."/>
            <person name="Liu T."/>
            <person name="Pan Y.S."/>
            <person name="Xia L.Y."/>
            <person name="Li J."/>
            <person name="Zhao F."/>
            <person name="Cao W.C."/>
        </authorList>
    </citation>
    <scope>NUCLEOTIDE SEQUENCE [LARGE SCALE GENOMIC DNA]</scope>
    <source>
        <strain evidence="12">HaeL-2018</strain>
    </source>
</reference>
<keyword evidence="13" id="KW-1185">Reference proteome</keyword>
<name>A0A9J6F9X8_HAELO</name>
<evidence type="ECO:0000256" key="5">
    <source>
        <dbReference type="ARBA" id="ARBA00022927"/>
    </source>
</evidence>